<evidence type="ECO:0008006" key="3">
    <source>
        <dbReference type="Google" id="ProtNLM"/>
    </source>
</evidence>
<reference evidence="1 2" key="1">
    <citation type="submission" date="2020-04" db="EMBL/GenBank/DDBJ databases">
        <title>Genome analysis and antimicrobial resistance characteristics of Chryseobacterium aquaticum isolated from farmed salmonids.</title>
        <authorList>
            <person name="Saticioglu I.B."/>
            <person name="Duman M."/>
            <person name="Altun S."/>
        </authorList>
    </citation>
    <scope>NUCLEOTIDE SEQUENCE [LARGE SCALE GENOMIC DNA]</scope>
    <source>
        <strain evidence="1 2">C-174</strain>
    </source>
</reference>
<organism evidence="1 2">
    <name type="scientific">Chryseobacterium aquaticum</name>
    <dbReference type="NCBI Taxonomy" id="452084"/>
    <lineage>
        <taxon>Bacteria</taxon>
        <taxon>Pseudomonadati</taxon>
        <taxon>Bacteroidota</taxon>
        <taxon>Flavobacteriia</taxon>
        <taxon>Flavobacteriales</taxon>
        <taxon>Weeksellaceae</taxon>
        <taxon>Chryseobacterium group</taxon>
        <taxon>Chryseobacterium</taxon>
    </lineage>
</organism>
<dbReference type="AlphaFoldDB" id="A0A848N764"/>
<accession>A0A848N764</accession>
<comment type="caution">
    <text evidence="1">The sequence shown here is derived from an EMBL/GenBank/DDBJ whole genome shotgun (WGS) entry which is preliminary data.</text>
</comment>
<sequence length="344" mass="40634">MNVVSPKTCKISKSTTLKELASFFKLTEEQLKRYHNTYCPLDDLIGYDIPAHVSIIYVPPDDIGVREKIFNPKGGNYINYKSKNTLDNKGSFNKRYGIIQKTFINGKEKLKIHYETEIKKNNNKIEIKRNFVYLNNQRPDLIVEQMADKIGNTMYPLELELNDDGSIKGINNQQAILDRWLMLKPELEDYYKGKEAEQLFQKVGRNIRSRSKFLHKIKDSLFYVIYFFPLYETFNEDKKYIFHIHLPLEENSGKMAFEIRLSLNEEISKTNKFLLRAEGKSIDYRLYDIHISKNEYDNQPTTEGYFDFTYKLNSKDNSICTINGEMRLKSQKLEKKITFECYEL</sequence>
<name>A0A848N764_9FLAO</name>
<dbReference type="EMBL" id="JABCJF010000003">
    <property type="protein sequence ID" value="NMR34209.1"/>
    <property type="molecule type" value="Genomic_DNA"/>
</dbReference>
<evidence type="ECO:0000313" key="2">
    <source>
        <dbReference type="Proteomes" id="UP000548067"/>
    </source>
</evidence>
<dbReference type="RefSeq" id="WP_169321076.1">
    <property type="nucleotide sequence ID" value="NZ_JABCJF010000003.1"/>
</dbReference>
<protein>
    <recommendedName>
        <fullName evidence="3">LysM domain-containing protein</fullName>
    </recommendedName>
</protein>
<proteinExistence type="predicted"/>
<dbReference type="Proteomes" id="UP000548067">
    <property type="component" value="Unassembled WGS sequence"/>
</dbReference>
<evidence type="ECO:0000313" key="1">
    <source>
        <dbReference type="EMBL" id="NMR34209.1"/>
    </source>
</evidence>
<gene>
    <name evidence="1" type="ORF">HIO71_08285</name>
</gene>